<protein>
    <submittedName>
        <fullName evidence="2">Uncharacterized protein</fullName>
    </submittedName>
</protein>
<dbReference type="SUPFAM" id="SSF52266">
    <property type="entry name" value="SGNH hydrolase"/>
    <property type="match status" value="1"/>
</dbReference>
<dbReference type="AlphaFoldDB" id="A0A328E688"/>
<keyword evidence="1" id="KW-0732">Signal</keyword>
<organism evidence="2 3">
    <name type="scientific">Cuscuta australis</name>
    <dbReference type="NCBI Taxonomy" id="267555"/>
    <lineage>
        <taxon>Eukaryota</taxon>
        <taxon>Viridiplantae</taxon>
        <taxon>Streptophyta</taxon>
        <taxon>Embryophyta</taxon>
        <taxon>Tracheophyta</taxon>
        <taxon>Spermatophyta</taxon>
        <taxon>Magnoliopsida</taxon>
        <taxon>eudicotyledons</taxon>
        <taxon>Gunneridae</taxon>
        <taxon>Pentapetalae</taxon>
        <taxon>asterids</taxon>
        <taxon>lamiids</taxon>
        <taxon>Solanales</taxon>
        <taxon>Convolvulaceae</taxon>
        <taxon>Cuscuteae</taxon>
        <taxon>Cuscuta</taxon>
        <taxon>Cuscuta subgen. Grammica</taxon>
        <taxon>Cuscuta sect. Cleistogrammica</taxon>
    </lineage>
</organism>
<dbReference type="Proteomes" id="UP000249390">
    <property type="component" value="Unassembled WGS sequence"/>
</dbReference>
<comment type="caution">
    <text evidence="2">The sequence shown here is derived from an EMBL/GenBank/DDBJ whole genome shotgun (WGS) entry which is preliminary data.</text>
</comment>
<sequence length="92" mass="10395">MLHQIGKVLGLVLVFVKLFIDIGRSNKLSQKYSDARVELCKEFDDVKAIDLWTALQQKDDWLTSYLLYGWNPFNVRGKQDCGEGNTEGAEGG</sequence>
<name>A0A328E688_9ASTE</name>
<evidence type="ECO:0000256" key="1">
    <source>
        <dbReference type="SAM" id="SignalP"/>
    </source>
</evidence>
<keyword evidence="3" id="KW-1185">Reference proteome</keyword>
<reference evidence="2 3" key="1">
    <citation type="submission" date="2018-06" db="EMBL/GenBank/DDBJ databases">
        <title>The Genome of Cuscuta australis (Dodder) Provides Insight into the Evolution of Plant Parasitism.</title>
        <authorList>
            <person name="Liu H."/>
        </authorList>
    </citation>
    <scope>NUCLEOTIDE SEQUENCE [LARGE SCALE GENOMIC DNA]</scope>
    <source>
        <strain evidence="3">cv. Yunnan</strain>
        <tissue evidence="2">Vines</tissue>
    </source>
</reference>
<dbReference type="EMBL" id="NQVE01000039">
    <property type="protein sequence ID" value="RAL52158.1"/>
    <property type="molecule type" value="Genomic_DNA"/>
</dbReference>
<feature type="chain" id="PRO_5016435479" evidence="1">
    <location>
        <begin position="26"/>
        <end position="92"/>
    </location>
</feature>
<feature type="signal peptide" evidence="1">
    <location>
        <begin position="1"/>
        <end position="25"/>
    </location>
</feature>
<evidence type="ECO:0000313" key="2">
    <source>
        <dbReference type="EMBL" id="RAL52158.1"/>
    </source>
</evidence>
<proteinExistence type="predicted"/>
<evidence type="ECO:0000313" key="3">
    <source>
        <dbReference type="Proteomes" id="UP000249390"/>
    </source>
</evidence>
<gene>
    <name evidence="2" type="ORF">DM860_017295</name>
</gene>
<accession>A0A328E688</accession>